<name>C9RCT7_AMMDK</name>
<dbReference type="RefSeq" id="WP_015738941.1">
    <property type="nucleotide sequence ID" value="NC_013385.1"/>
</dbReference>
<dbReference type="eggNOG" id="COG1930">
    <property type="taxonomic scope" value="Bacteria"/>
</dbReference>
<dbReference type="HAMAP" id="MF_00330">
    <property type="entry name" value="CbiN"/>
    <property type="match status" value="1"/>
</dbReference>
<dbReference type="PANTHER" id="PTHR38662:SF1">
    <property type="entry name" value="COBALT TRANSPORT PROTEIN CBIN"/>
    <property type="match status" value="1"/>
</dbReference>
<dbReference type="PANTHER" id="PTHR38662">
    <property type="entry name" value="COBALT TRANSPORT PROTEIN CBIN"/>
    <property type="match status" value="1"/>
</dbReference>
<dbReference type="UniPathway" id="UPA00148"/>
<comment type="pathway">
    <text evidence="10">Cofactor biosynthesis; adenosylcobalamin biosynthesis.</text>
</comment>
<dbReference type="GO" id="GO:0009236">
    <property type="term" value="P:cobalamin biosynthetic process"/>
    <property type="evidence" value="ECO:0007669"/>
    <property type="project" value="UniProtKB-UniRule"/>
</dbReference>
<feature type="transmembrane region" description="Helical" evidence="10">
    <location>
        <begin position="62"/>
        <end position="80"/>
    </location>
</feature>
<keyword evidence="9 10" id="KW-0170">Cobalt</keyword>
<evidence type="ECO:0000256" key="10">
    <source>
        <dbReference type="HAMAP-Rule" id="MF_00330"/>
    </source>
</evidence>
<keyword evidence="5 10" id="KW-0812">Transmembrane</keyword>
<dbReference type="GO" id="GO:0015087">
    <property type="term" value="F:cobalt ion transmembrane transporter activity"/>
    <property type="evidence" value="ECO:0007669"/>
    <property type="project" value="UniProtKB-UniRule"/>
</dbReference>
<evidence type="ECO:0000256" key="2">
    <source>
        <dbReference type="ARBA" id="ARBA00022448"/>
    </source>
</evidence>
<dbReference type="EMBL" id="CP001785">
    <property type="protein sequence ID" value="ACX52064.1"/>
    <property type="molecule type" value="Genomic_DNA"/>
</dbReference>
<evidence type="ECO:0000256" key="7">
    <source>
        <dbReference type="ARBA" id="ARBA00023065"/>
    </source>
</evidence>
<dbReference type="GO" id="GO:0005886">
    <property type="term" value="C:plasma membrane"/>
    <property type="evidence" value="ECO:0007669"/>
    <property type="project" value="UniProtKB-SubCell"/>
</dbReference>
<protein>
    <recommendedName>
        <fullName evidence="10">Cobalt transport protein CbiN</fullName>
    </recommendedName>
    <alternativeName>
        <fullName evidence="10">Energy-coupling factor transporter probable substrate-capture protein CbiN</fullName>
        <shortName evidence="10">ECF transporter S component CbiN</shortName>
    </alternativeName>
</protein>
<evidence type="ECO:0000256" key="4">
    <source>
        <dbReference type="ARBA" id="ARBA00022573"/>
    </source>
</evidence>
<reference evidence="11 12" key="1">
    <citation type="submission" date="2009-10" db="EMBL/GenBank/DDBJ databases">
        <title>Complete sequence of chromosome of Ammonifex degensii KC4.</title>
        <authorList>
            <consortium name="US DOE Joint Genome Institute"/>
            <person name="Kerfeld C."/>
            <person name="Goodner B."/>
            <person name="Huber H."/>
            <person name="Stetter K."/>
            <person name="Lucas S."/>
            <person name="Copeland A."/>
            <person name="Lapidus A."/>
            <person name="Glavina del Rio T."/>
            <person name="Dalin E."/>
            <person name="Tice H."/>
            <person name="Bruce D."/>
            <person name="Goodwin L."/>
            <person name="Pitluck S."/>
            <person name="Saunders E."/>
            <person name="Brettin T."/>
            <person name="Detter J.C."/>
            <person name="Han C."/>
            <person name="Larimer F."/>
            <person name="Land M."/>
            <person name="Hauser L."/>
            <person name="Kyrpides N."/>
            <person name="Ovchinnikova G."/>
            <person name="Richardson P."/>
        </authorList>
    </citation>
    <scope>NUCLEOTIDE SEQUENCE [LARGE SCALE GENOMIC DNA]</scope>
    <source>
        <strain evidence="12">DSM 10501 / KC4</strain>
    </source>
</reference>
<keyword evidence="12" id="KW-1185">Reference proteome</keyword>
<organism evidence="11 12">
    <name type="scientific">Ammonifex degensii (strain DSM 10501 / KC4)</name>
    <dbReference type="NCBI Taxonomy" id="429009"/>
    <lineage>
        <taxon>Bacteria</taxon>
        <taxon>Bacillati</taxon>
        <taxon>Bacillota</taxon>
        <taxon>Clostridia</taxon>
        <taxon>Thermoanaerobacterales</taxon>
        <taxon>Thermoanaerobacteraceae</taxon>
        <taxon>Ammonifex</taxon>
    </lineage>
</organism>
<evidence type="ECO:0000256" key="5">
    <source>
        <dbReference type="ARBA" id="ARBA00022692"/>
    </source>
</evidence>
<dbReference type="Proteomes" id="UP000002620">
    <property type="component" value="Chromosome"/>
</dbReference>
<evidence type="ECO:0000256" key="6">
    <source>
        <dbReference type="ARBA" id="ARBA00022989"/>
    </source>
</evidence>
<evidence type="ECO:0000256" key="8">
    <source>
        <dbReference type="ARBA" id="ARBA00023136"/>
    </source>
</evidence>
<keyword evidence="6 10" id="KW-1133">Transmembrane helix</keyword>
<sequence>MLKNALFLLLVASLIAFPLLWGKGHSFEGADDQAQEVIKEVAPHYQRWFEPLWEPPSGEIESLLFALQAAIGSGFVFYYLGYSKGRRQRS</sequence>
<evidence type="ECO:0000256" key="9">
    <source>
        <dbReference type="ARBA" id="ARBA00023285"/>
    </source>
</evidence>
<dbReference type="OrthoDB" id="1551318at2"/>
<evidence type="ECO:0000313" key="11">
    <source>
        <dbReference type="EMBL" id="ACX52064.1"/>
    </source>
</evidence>
<keyword evidence="1 10" id="KW-0171">Cobalt transport</keyword>
<evidence type="ECO:0000256" key="1">
    <source>
        <dbReference type="ARBA" id="ARBA00022426"/>
    </source>
</evidence>
<keyword evidence="4 10" id="KW-0169">Cobalamin biosynthesis</keyword>
<dbReference type="NCBIfam" id="NF002780">
    <property type="entry name" value="PRK02898.1"/>
    <property type="match status" value="1"/>
</dbReference>
<dbReference type="STRING" id="429009.Adeg_0928"/>
<gene>
    <name evidence="10" type="primary">cbiN</name>
    <name evidence="11" type="ordered locus">Adeg_0928</name>
</gene>
<dbReference type="AlphaFoldDB" id="C9RCT7"/>
<keyword evidence="2 10" id="KW-0813">Transport</keyword>
<dbReference type="HOGENOM" id="CLU_136197_2_0_9"/>
<comment type="caution">
    <text evidence="10">Lacks conserved residue(s) required for the propagation of feature annotation.</text>
</comment>
<dbReference type="Pfam" id="PF02553">
    <property type="entry name" value="CbiN"/>
    <property type="match status" value="1"/>
</dbReference>
<comment type="subunit">
    <text evidence="10">Forms an energy-coupling factor (ECF) transporter complex composed of an ATP-binding protein (A component, CbiO), a transmembrane protein (T component, CbiQ) and 2 possible substrate-capture proteins (S components, CbiM and CbiN) of unknown stoichimetry.</text>
</comment>
<dbReference type="KEGG" id="adg:Adeg_0928"/>
<keyword evidence="7 10" id="KW-0406">Ion transport</keyword>
<dbReference type="NCBIfam" id="TIGR01165">
    <property type="entry name" value="cbiN"/>
    <property type="match status" value="1"/>
</dbReference>
<proteinExistence type="inferred from homology"/>
<keyword evidence="8 10" id="KW-0472">Membrane</keyword>
<evidence type="ECO:0000256" key="3">
    <source>
        <dbReference type="ARBA" id="ARBA00022475"/>
    </source>
</evidence>
<keyword evidence="3 10" id="KW-1003">Cell membrane</keyword>
<comment type="subcellular location">
    <subcellularLocation>
        <location evidence="10">Cell membrane</location>
        <topology evidence="10">Multi-pass membrane protein</topology>
    </subcellularLocation>
</comment>
<accession>C9RCT7</accession>
<dbReference type="InterPro" id="IPR003705">
    <property type="entry name" value="CbiN"/>
</dbReference>
<evidence type="ECO:0000313" key="12">
    <source>
        <dbReference type="Proteomes" id="UP000002620"/>
    </source>
</evidence>
<comment type="similarity">
    <text evidence="10">Belongs to the CbiN family.</text>
</comment>
<comment type="function">
    <text evidence="10">Part of the energy-coupling factor (ECF) transporter complex CbiMNOQ involved in cobalt import.</text>
</comment>